<dbReference type="EMBL" id="SRSD01000011">
    <property type="protein sequence ID" value="KAA0888379.1"/>
    <property type="molecule type" value="Genomic_DNA"/>
</dbReference>
<evidence type="ECO:0000313" key="5">
    <source>
        <dbReference type="Proteomes" id="UP000324298"/>
    </source>
</evidence>
<accession>A0A5A9X836</accession>
<comment type="caution">
    <text evidence="4">The sequence shown here is derived from an EMBL/GenBank/DDBJ whole genome shotgun (WGS) entry which is preliminary data.</text>
</comment>
<keyword evidence="2" id="KW-0479">Metal-binding</keyword>
<protein>
    <recommendedName>
        <fullName evidence="6">Hemerythrin-like domain-containing protein</fullName>
    </recommendedName>
</protein>
<dbReference type="SUPFAM" id="SSF47188">
    <property type="entry name" value="Hemerythrin-like"/>
    <property type="match status" value="1"/>
</dbReference>
<reference evidence="4 5" key="1">
    <citation type="submission" date="2019-04" db="EMBL/GenBank/DDBJ databases">
        <title>Geobacter ruber sp. nov., ferric-reducing bacteria isolated from paddy soil.</title>
        <authorList>
            <person name="Xu Z."/>
            <person name="Masuda Y."/>
            <person name="Itoh H."/>
            <person name="Senoo K."/>
        </authorList>
    </citation>
    <scope>NUCLEOTIDE SEQUENCE [LARGE SCALE GENOMIC DNA]</scope>
    <source>
        <strain evidence="4 5">Red88</strain>
    </source>
</reference>
<comment type="similarity">
    <text evidence="1">Belongs to the hemerythrin family.</text>
</comment>
<dbReference type="Gene3D" id="1.20.120.50">
    <property type="entry name" value="Hemerythrin-like"/>
    <property type="match status" value="1"/>
</dbReference>
<evidence type="ECO:0000313" key="4">
    <source>
        <dbReference type="EMBL" id="KAA0888379.1"/>
    </source>
</evidence>
<dbReference type="GO" id="GO:0046872">
    <property type="term" value="F:metal ion binding"/>
    <property type="evidence" value="ECO:0007669"/>
    <property type="project" value="UniProtKB-KW"/>
</dbReference>
<evidence type="ECO:0000256" key="1">
    <source>
        <dbReference type="ARBA" id="ARBA00010587"/>
    </source>
</evidence>
<dbReference type="OrthoDB" id="5296936at2"/>
<dbReference type="InterPro" id="IPR035938">
    <property type="entry name" value="Hemerythrin-like_sf"/>
</dbReference>
<keyword evidence="5" id="KW-1185">Reference proteome</keyword>
<proteinExistence type="inferred from homology"/>
<sequence>MLPPSERKLTCDSRYRSIIDQLDVMIELVHREPGRNLTAELDRLLDVMTNHIGSENSCMEMVGFPQAIQHRLHHQFICINTGELYHRFSKGQEVMPDELTYIRLLWIEHIHIHDRAFEEFLAC</sequence>
<name>A0A5A9X836_9BACT</name>
<keyword evidence="3" id="KW-0408">Iron</keyword>
<evidence type="ECO:0000256" key="2">
    <source>
        <dbReference type="ARBA" id="ARBA00022723"/>
    </source>
</evidence>
<gene>
    <name evidence="4" type="ORF">ET418_16755</name>
</gene>
<evidence type="ECO:0000256" key="3">
    <source>
        <dbReference type="ARBA" id="ARBA00023004"/>
    </source>
</evidence>
<dbReference type="RefSeq" id="WP_149309564.1">
    <property type="nucleotide sequence ID" value="NZ_SRSD01000011.1"/>
</dbReference>
<dbReference type="Proteomes" id="UP000324298">
    <property type="component" value="Unassembled WGS sequence"/>
</dbReference>
<organism evidence="4 5">
    <name type="scientific">Oryzomonas rubra</name>
    <dbReference type="NCBI Taxonomy" id="2509454"/>
    <lineage>
        <taxon>Bacteria</taxon>
        <taxon>Pseudomonadati</taxon>
        <taxon>Thermodesulfobacteriota</taxon>
        <taxon>Desulfuromonadia</taxon>
        <taxon>Geobacterales</taxon>
        <taxon>Geobacteraceae</taxon>
        <taxon>Oryzomonas</taxon>
    </lineage>
</organism>
<evidence type="ECO:0008006" key="6">
    <source>
        <dbReference type="Google" id="ProtNLM"/>
    </source>
</evidence>
<dbReference type="AlphaFoldDB" id="A0A5A9X836"/>